<reference evidence="2 3" key="1">
    <citation type="submission" date="2019-02" db="EMBL/GenBank/DDBJ databases">
        <title>Halonotius sp. a new haloqrchaeon isolated from saline water.</title>
        <authorList>
            <person name="Duran-Viseras A."/>
            <person name="Sanchez-Porro C."/>
            <person name="Ventosa A."/>
        </authorList>
    </citation>
    <scope>NUCLEOTIDE SEQUENCE [LARGE SCALE GENOMIC DNA]</scope>
    <source>
        <strain evidence="2 3">F9-27</strain>
    </source>
</reference>
<dbReference type="EMBL" id="SESI01000004">
    <property type="protein sequence ID" value="TQQ79038.1"/>
    <property type="molecule type" value="Genomic_DNA"/>
</dbReference>
<feature type="compositionally biased region" description="Acidic residues" evidence="1">
    <location>
        <begin position="32"/>
        <end position="59"/>
    </location>
</feature>
<evidence type="ECO:0000256" key="1">
    <source>
        <dbReference type="SAM" id="MobiDB-lite"/>
    </source>
</evidence>
<comment type="caution">
    <text evidence="2">The sequence shown here is derived from an EMBL/GenBank/DDBJ whole genome shotgun (WGS) entry which is preliminary data.</text>
</comment>
<evidence type="ECO:0000313" key="2">
    <source>
        <dbReference type="EMBL" id="TQQ79038.1"/>
    </source>
</evidence>
<gene>
    <name evidence="2" type="ORF">EWF95_12980</name>
</gene>
<name>A0A544QL44_9EURY</name>
<protein>
    <submittedName>
        <fullName evidence="2">Uncharacterized protein</fullName>
    </submittedName>
</protein>
<feature type="compositionally biased region" description="Polar residues" evidence="1">
    <location>
        <begin position="69"/>
        <end position="79"/>
    </location>
</feature>
<proteinExistence type="predicted"/>
<evidence type="ECO:0000313" key="3">
    <source>
        <dbReference type="Proteomes" id="UP000315385"/>
    </source>
</evidence>
<keyword evidence="3" id="KW-1185">Reference proteome</keyword>
<feature type="region of interest" description="Disordered" evidence="1">
    <location>
        <begin position="1"/>
        <end position="79"/>
    </location>
</feature>
<dbReference type="Proteomes" id="UP000315385">
    <property type="component" value="Unassembled WGS sequence"/>
</dbReference>
<dbReference type="RefSeq" id="WP_142444511.1">
    <property type="nucleotide sequence ID" value="NZ_SESI01000004.1"/>
</dbReference>
<dbReference type="AlphaFoldDB" id="A0A544QL44"/>
<organism evidence="2 3">
    <name type="scientific">Halonotius roseus</name>
    <dbReference type="NCBI Taxonomy" id="2511997"/>
    <lineage>
        <taxon>Archaea</taxon>
        <taxon>Methanobacteriati</taxon>
        <taxon>Methanobacteriota</taxon>
        <taxon>Stenosarchaea group</taxon>
        <taxon>Halobacteria</taxon>
        <taxon>Halobacteriales</taxon>
        <taxon>Haloferacaceae</taxon>
        <taxon>Halonotius</taxon>
    </lineage>
</organism>
<sequence>MGIQILDGLSSWVREQVGPEADNRGEAANEADGADDSEADIEEADTDDDADDTDTDAGDSDAPACCSAAGNTDVTVVDP</sequence>
<accession>A0A544QL44</accession>